<organism evidence="3 4">
    <name type="scientific">Panagrolaimus davidi</name>
    <dbReference type="NCBI Taxonomy" id="227884"/>
    <lineage>
        <taxon>Eukaryota</taxon>
        <taxon>Metazoa</taxon>
        <taxon>Ecdysozoa</taxon>
        <taxon>Nematoda</taxon>
        <taxon>Chromadorea</taxon>
        <taxon>Rhabditida</taxon>
        <taxon>Tylenchina</taxon>
        <taxon>Panagrolaimomorpha</taxon>
        <taxon>Panagrolaimoidea</taxon>
        <taxon>Panagrolaimidae</taxon>
        <taxon>Panagrolaimus</taxon>
    </lineage>
</organism>
<feature type="coiled-coil region" evidence="1">
    <location>
        <begin position="70"/>
        <end position="153"/>
    </location>
</feature>
<reference evidence="4" key="1">
    <citation type="submission" date="2022-11" db="UniProtKB">
        <authorList>
            <consortium name="WormBaseParasite"/>
        </authorList>
    </citation>
    <scope>IDENTIFICATION</scope>
</reference>
<evidence type="ECO:0000256" key="1">
    <source>
        <dbReference type="SAM" id="Coils"/>
    </source>
</evidence>
<sequence>MSTTNIKSNNNNLLKPSPNPPPARLSKPDIKKLIKPKTIIRPKKVSTNDPSKIKQVKEPPAIQRNQKVTDLRLQKENETLTKKFENQNNELEKLKKEIKHSIKETEKLKNDRNLKDLEIEKLNQFWQITKHELENEIKQNTKIEEKYERMKTAHLEEVSLLQKRIKYLRINATISENATTQTDPFIKDSESSGFKSILTQTDEIFQSKTAREKLRLDDLKLAELILEMETEKLNAQNDYKFAVVQIETRMKMEKANEIRRLKEENLKEVEDLSRAHYQQLLAFEEENEKTKMKLNEQLSQQK</sequence>
<dbReference type="AlphaFoldDB" id="A0A914R4K5"/>
<protein>
    <submittedName>
        <fullName evidence="4">Uncharacterized protein</fullName>
    </submittedName>
</protein>
<name>A0A914R4K5_9BILA</name>
<keyword evidence="1" id="KW-0175">Coiled coil</keyword>
<dbReference type="Proteomes" id="UP000887578">
    <property type="component" value="Unplaced"/>
</dbReference>
<proteinExistence type="predicted"/>
<feature type="region of interest" description="Disordered" evidence="2">
    <location>
        <begin position="1"/>
        <end position="60"/>
    </location>
</feature>
<feature type="compositionally biased region" description="Basic residues" evidence="2">
    <location>
        <begin position="33"/>
        <end position="44"/>
    </location>
</feature>
<dbReference type="WBParaSite" id="PDA_v2.g6367.t1">
    <property type="protein sequence ID" value="PDA_v2.g6367.t1"/>
    <property type="gene ID" value="PDA_v2.g6367"/>
</dbReference>
<accession>A0A914R4K5</accession>
<evidence type="ECO:0000313" key="3">
    <source>
        <dbReference type="Proteomes" id="UP000887578"/>
    </source>
</evidence>
<feature type="compositionally biased region" description="Low complexity" evidence="2">
    <location>
        <begin position="1"/>
        <end position="16"/>
    </location>
</feature>
<evidence type="ECO:0000256" key="2">
    <source>
        <dbReference type="SAM" id="MobiDB-lite"/>
    </source>
</evidence>
<feature type="coiled-coil region" evidence="1">
    <location>
        <begin position="244"/>
        <end position="300"/>
    </location>
</feature>
<evidence type="ECO:0000313" key="4">
    <source>
        <dbReference type="WBParaSite" id="PDA_v2.g6367.t1"/>
    </source>
</evidence>
<keyword evidence="3" id="KW-1185">Reference proteome</keyword>